<dbReference type="InParanoid" id="E9I2X0"/>
<evidence type="ECO:0000259" key="6">
    <source>
        <dbReference type="PROSITE" id="PS50026"/>
    </source>
</evidence>
<feature type="domain" description="EGF-like" evidence="6">
    <location>
        <begin position="62"/>
        <end position="94"/>
    </location>
</feature>
<dbReference type="PROSITE" id="PS00022">
    <property type="entry name" value="EGF_1"/>
    <property type="match status" value="2"/>
</dbReference>
<dbReference type="HOGENOM" id="CLU_004826_8_0_1"/>
<feature type="disulfide bond" evidence="5">
    <location>
        <begin position="1"/>
        <end position="11"/>
    </location>
</feature>
<feature type="non-terminal residue" evidence="7">
    <location>
        <position position="1"/>
    </location>
</feature>
<feature type="domain" description="EGF-like" evidence="6">
    <location>
        <begin position="1"/>
        <end position="30"/>
    </location>
</feature>
<proteinExistence type="predicted"/>
<feature type="disulfide bond" evidence="5">
    <location>
        <begin position="66"/>
        <end position="76"/>
    </location>
</feature>
<feature type="disulfide bond" evidence="5">
    <location>
        <begin position="84"/>
        <end position="93"/>
    </location>
</feature>
<dbReference type="EMBL" id="GL734273">
    <property type="protein sequence ID" value="EFX61657.1"/>
    <property type="molecule type" value="Genomic_DNA"/>
</dbReference>
<dbReference type="InterPro" id="IPR000742">
    <property type="entry name" value="EGF"/>
</dbReference>
<dbReference type="FunFam" id="2.10.25.10:FF:000020">
    <property type="entry name" value="Latent-transforming growth factor beta-binding protein 1"/>
    <property type="match status" value="1"/>
</dbReference>
<dbReference type="PANTHER" id="PTHR14949:SF56">
    <property type="entry name" value="EGF-LIKE-DOMAIN, MULTIPLE 7"/>
    <property type="match status" value="1"/>
</dbReference>
<keyword evidence="1 5" id="KW-0245">EGF-like domain</keyword>
<dbReference type="InterPro" id="IPR050969">
    <property type="entry name" value="Dev_Signal_Modulators"/>
</dbReference>
<dbReference type="SUPFAM" id="SSF57196">
    <property type="entry name" value="EGF/Laminin"/>
    <property type="match status" value="3"/>
</dbReference>
<dbReference type="SMART" id="SM00181">
    <property type="entry name" value="EGF"/>
    <property type="match status" value="3"/>
</dbReference>
<dbReference type="AlphaFoldDB" id="E9I2X0"/>
<dbReference type="InterPro" id="IPR013032">
    <property type="entry name" value="EGF-like_CS"/>
</dbReference>
<dbReference type="Pfam" id="PF12661">
    <property type="entry name" value="hEGF"/>
    <property type="match status" value="2"/>
</dbReference>
<feature type="non-terminal residue" evidence="7">
    <location>
        <position position="97"/>
    </location>
</feature>
<dbReference type="Pfam" id="PF00008">
    <property type="entry name" value="EGF"/>
    <property type="match status" value="1"/>
</dbReference>
<keyword evidence="2" id="KW-0732">Signal</keyword>
<evidence type="ECO:0000256" key="2">
    <source>
        <dbReference type="ARBA" id="ARBA00022729"/>
    </source>
</evidence>
<evidence type="ECO:0000256" key="4">
    <source>
        <dbReference type="ARBA" id="ARBA00023157"/>
    </source>
</evidence>
<accession>E9I2X0</accession>
<name>E9I2X0_DAPPU</name>
<dbReference type="Gene3D" id="2.10.25.10">
    <property type="entry name" value="Laminin"/>
    <property type="match status" value="3"/>
</dbReference>
<gene>
    <name evidence="7" type="ORF">DAPPUDRAFT_37607</name>
</gene>
<sequence>CDTVCLNGGSCNSNNRKCTCQPGYSGDRCQHAHCILPCLHGGTCIAPYRCACRPGRTGERCQTPVCDQPCLNGGRCVSPNVCTCPHGTVGPSCRKRR</sequence>
<evidence type="ECO:0000256" key="1">
    <source>
        <dbReference type="ARBA" id="ARBA00022536"/>
    </source>
</evidence>
<keyword evidence="8" id="KW-1185">Reference proteome</keyword>
<dbReference type="STRING" id="6669.E9I2X0"/>
<comment type="caution">
    <text evidence="5">Lacks conserved residue(s) required for the propagation of feature annotation.</text>
</comment>
<dbReference type="PANTHER" id="PTHR14949">
    <property type="entry name" value="EGF-LIKE-DOMAIN, MULTIPLE 7, 8"/>
    <property type="match status" value="1"/>
</dbReference>
<dbReference type="PROSITE" id="PS50026">
    <property type="entry name" value="EGF_3"/>
    <property type="match status" value="2"/>
</dbReference>
<dbReference type="PhylomeDB" id="E9I2X0"/>
<dbReference type="KEGG" id="dpx:DAPPUDRAFT_37607"/>
<evidence type="ECO:0000313" key="7">
    <source>
        <dbReference type="EMBL" id="EFX61657.1"/>
    </source>
</evidence>
<evidence type="ECO:0000313" key="8">
    <source>
        <dbReference type="Proteomes" id="UP000000305"/>
    </source>
</evidence>
<reference evidence="7 8" key="1">
    <citation type="journal article" date="2011" name="Science">
        <title>The ecoresponsive genome of Daphnia pulex.</title>
        <authorList>
            <person name="Colbourne J.K."/>
            <person name="Pfrender M.E."/>
            <person name="Gilbert D."/>
            <person name="Thomas W.K."/>
            <person name="Tucker A."/>
            <person name="Oakley T.H."/>
            <person name="Tokishita S."/>
            <person name="Aerts A."/>
            <person name="Arnold G.J."/>
            <person name="Basu M.K."/>
            <person name="Bauer D.J."/>
            <person name="Caceres C.E."/>
            <person name="Carmel L."/>
            <person name="Casola C."/>
            <person name="Choi J.H."/>
            <person name="Detter J.C."/>
            <person name="Dong Q."/>
            <person name="Dusheyko S."/>
            <person name="Eads B.D."/>
            <person name="Frohlich T."/>
            <person name="Geiler-Samerotte K.A."/>
            <person name="Gerlach D."/>
            <person name="Hatcher P."/>
            <person name="Jogdeo S."/>
            <person name="Krijgsveld J."/>
            <person name="Kriventseva E.V."/>
            <person name="Kultz D."/>
            <person name="Laforsch C."/>
            <person name="Lindquist E."/>
            <person name="Lopez J."/>
            <person name="Manak J.R."/>
            <person name="Muller J."/>
            <person name="Pangilinan J."/>
            <person name="Patwardhan R.P."/>
            <person name="Pitluck S."/>
            <person name="Pritham E.J."/>
            <person name="Rechtsteiner A."/>
            <person name="Rho M."/>
            <person name="Rogozin I.B."/>
            <person name="Sakarya O."/>
            <person name="Salamov A."/>
            <person name="Schaack S."/>
            <person name="Shapiro H."/>
            <person name="Shiga Y."/>
            <person name="Skalitzky C."/>
            <person name="Smith Z."/>
            <person name="Souvorov A."/>
            <person name="Sung W."/>
            <person name="Tang Z."/>
            <person name="Tsuchiya D."/>
            <person name="Tu H."/>
            <person name="Vos H."/>
            <person name="Wang M."/>
            <person name="Wolf Y.I."/>
            <person name="Yamagata H."/>
            <person name="Yamada T."/>
            <person name="Ye Y."/>
            <person name="Shaw J.R."/>
            <person name="Andrews J."/>
            <person name="Crease T.J."/>
            <person name="Tang H."/>
            <person name="Lucas S.M."/>
            <person name="Robertson H.M."/>
            <person name="Bork P."/>
            <person name="Koonin E.V."/>
            <person name="Zdobnov E.M."/>
            <person name="Grigoriev I.V."/>
            <person name="Lynch M."/>
            <person name="Boore J.L."/>
        </authorList>
    </citation>
    <scope>NUCLEOTIDE SEQUENCE [LARGE SCALE GENOMIC DNA]</scope>
</reference>
<evidence type="ECO:0000256" key="5">
    <source>
        <dbReference type="PROSITE-ProRule" id="PRU00076"/>
    </source>
</evidence>
<dbReference type="Proteomes" id="UP000000305">
    <property type="component" value="Unassembled WGS sequence"/>
</dbReference>
<organism evidence="7 8">
    <name type="scientific">Daphnia pulex</name>
    <name type="common">Water flea</name>
    <dbReference type="NCBI Taxonomy" id="6669"/>
    <lineage>
        <taxon>Eukaryota</taxon>
        <taxon>Metazoa</taxon>
        <taxon>Ecdysozoa</taxon>
        <taxon>Arthropoda</taxon>
        <taxon>Crustacea</taxon>
        <taxon>Branchiopoda</taxon>
        <taxon>Diplostraca</taxon>
        <taxon>Cladocera</taxon>
        <taxon>Anomopoda</taxon>
        <taxon>Daphniidae</taxon>
        <taxon>Daphnia</taxon>
    </lineage>
</organism>
<keyword evidence="3" id="KW-0677">Repeat</keyword>
<dbReference type="OrthoDB" id="6362829at2759"/>
<keyword evidence="4 5" id="KW-1015">Disulfide bond</keyword>
<dbReference type="FunFam" id="2.10.25.10:FF:000831">
    <property type="entry name" value="von Willebrand factor D and EGF domains"/>
    <property type="match status" value="1"/>
</dbReference>
<feature type="disulfide bond" evidence="5">
    <location>
        <begin position="20"/>
        <end position="29"/>
    </location>
</feature>
<protein>
    <recommendedName>
        <fullName evidence="6">EGF-like domain-containing protein</fullName>
    </recommendedName>
</protein>
<dbReference type="OMA" id="ICHCERG"/>
<dbReference type="PROSITE" id="PS01186">
    <property type="entry name" value="EGF_2"/>
    <property type="match status" value="1"/>
</dbReference>
<evidence type="ECO:0000256" key="3">
    <source>
        <dbReference type="ARBA" id="ARBA00022737"/>
    </source>
</evidence>